<evidence type="ECO:0000256" key="5">
    <source>
        <dbReference type="ARBA" id="ARBA00022777"/>
    </source>
</evidence>
<dbReference type="Proteomes" id="UP000324065">
    <property type="component" value="Unassembled WGS sequence"/>
</dbReference>
<dbReference type="Pfam" id="PF00512">
    <property type="entry name" value="HisKA"/>
    <property type="match status" value="1"/>
</dbReference>
<dbReference type="PROSITE" id="PS50109">
    <property type="entry name" value="HIS_KIN"/>
    <property type="match status" value="1"/>
</dbReference>
<dbReference type="InterPro" id="IPR000700">
    <property type="entry name" value="PAS-assoc_C"/>
</dbReference>
<dbReference type="InterPro" id="IPR052162">
    <property type="entry name" value="Sensor_kinase/Photoreceptor"/>
</dbReference>
<comment type="caution">
    <text evidence="11">The sequence shown here is derived from an EMBL/GenBank/DDBJ whole genome shotgun (WGS) entry which is preliminary data.</text>
</comment>
<dbReference type="Gene3D" id="3.30.450.20">
    <property type="entry name" value="PAS domain"/>
    <property type="match status" value="2"/>
</dbReference>
<dbReference type="InterPro" id="IPR013655">
    <property type="entry name" value="PAS_fold_3"/>
</dbReference>
<sequence length="748" mass="81016">MLGQTRLNGDAWHCRSHAMTNARILEMLSTHGRLAETRPALRELLIFLVFGGLGTAAAYVTVNVPDTEIFLSGRYAFGLMGMVLVRRWWTAFLLTALLAAVGEHALPLALAWTLNMLINGPLMVLLRVVYRHLLERLENTLIFGVLWIATVMLYYQIVMVAIGVVESVRSGVPLEESVQTFLLAQTLLVESALVAAISAAGLTMLRSYELVVRERRELEVTLRSIGDAVIVTDADGVVRRVNTEAARLTGWTPEEARGRPLAEVLRLVHSLTRAPVHAPLPQALAEGTTVGLDRHTTLIARDGREFHIADSAAPIRDMGADGAFGPARGVVIVFRDVSEAYRIQADLEEQKRNFDMAVKASAIGVWDWDIRANRIIRSGDYAQMFGLAEGITEGGPLTGDITDRILPEDLEPIASKIQSVLDTGDEYAHTFRVRGPDGTVRWLRSLGRVTARDSQGPTHISGTTQDITDLQTMVMALRRSNADLERFAYVASHDLQEPIRNLVAYSQLLGRRYGDHLDSDAREFLGFIIASAKRMRSLVLDLLEYSRVSSRAHPFTAVDLNAVVAGALGNLDQAIKDAGARITVGACPVVVGDEPQITSLIQNMVANAIKFRRPGVVPTVDITVRSGPEAWELSVADNGIGFDPQFKDHIFEAFKRLHALDAFPGTGIGLAVTKRIVERHGGSITADGTPGVGSRFTVRIPNTPPGVPDPTPAMASGVVPGTSTGPSPEMAGAQRAAPGAAPESSFGD</sequence>
<feature type="transmembrane region" description="Helical" evidence="7">
    <location>
        <begin position="76"/>
        <end position="102"/>
    </location>
</feature>
<keyword evidence="7" id="KW-1133">Transmembrane helix</keyword>
<reference evidence="11 12" key="1">
    <citation type="submission" date="2019-09" db="EMBL/GenBank/DDBJ databases">
        <title>Genome sequence of Roseospira marina, one of the more divergent members of the non-sulfur purple photosynthetic bacterial family, the Rhodospirillaceae.</title>
        <authorList>
            <person name="Meyer T."/>
            <person name="Kyndt J."/>
        </authorList>
    </citation>
    <scope>NUCLEOTIDE SEQUENCE [LARGE SCALE GENOMIC DNA]</scope>
    <source>
        <strain evidence="11 12">DSM 15113</strain>
    </source>
</reference>
<feature type="region of interest" description="Disordered" evidence="6">
    <location>
        <begin position="702"/>
        <end position="748"/>
    </location>
</feature>
<dbReference type="PANTHER" id="PTHR43304:SF1">
    <property type="entry name" value="PAC DOMAIN-CONTAINING PROTEIN"/>
    <property type="match status" value="1"/>
</dbReference>
<keyword evidence="12" id="KW-1185">Reference proteome</keyword>
<dbReference type="InterPro" id="IPR036890">
    <property type="entry name" value="HATPase_C_sf"/>
</dbReference>
<proteinExistence type="predicted"/>
<comment type="catalytic activity">
    <reaction evidence="1">
        <text>ATP + protein L-histidine = ADP + protein N-phospho-L-histidine.</text>
        <dbReference type="EC" id="2.7.13.3"/>
    </reaction>
</comment>
<dbReference type="SMART" id="SM00091">
    <property type="entry name" value="PAS"/>
    <property type="match status" value="2"/>
</dbReference>
<feature type="domain" description="PAC" evidence="10">
    <location>
        <begin position="292"/>
        <end position="349"/>
    </location>
</feature>
<dbReference type="EMBL" id="VWPJ01000005">
    <property type="protein sequence ID" value="KAA5606305.1"/>
    <property type="molecule type" value="Genomic_DNA"/>
</dbReference>
<dbReference type="SMART" id="SM00086">
    <property type="entry name" value="PAC"/>
    <property type="match status" value="2"/>
</dbReference>
<accession>A0A5M6IEY9</accession>
<dbReference type="SMART" id="SM00387">
    <property type="entry name" value="HATPase_c"/>
    <property type="match status" value="1"/>
</dbReference>
<dbReference type="SUPFAM" id="SSF55785">
    <property type="entry name" value="PYP-like sensor domain (PAS domain)"/>
    <property type="match status" value="2"/>
</dbReference>
<keyword evidence="3" id="KW-0597">Phosphoprotein</keyword>
<keyword evidence="4" id="KW-0808">Transferase</keyword>
<dbReference type="PROSITE" id="PS50112">
    <property type="entry name" value="PAS"/>
    <property type="match status" value="1"/>
</dbReference>
<organism evidence="11 12">
    <name type="scientific">Roseospira marina</name>
    <dbReference type="NCBI Taxonomy" id="140057"/>
    <lineage>
        <taxon>Bacteria</taxon>
        <taxon>Pseudomonadati</taxon>
        <taxon>Pseudomonadota</taxon>
        <taxon>Alphaproteobacteria</taxon>
        <taxon>Rhodospirillales</taxon>
        <taxon>Rhodospirillaceae</taxon>
        <taxon>Roseospira</taxon>
    </lineage>
</organism>
<dbReference type="Pfam" id="PF08448">
    <property type="entry name" value="PAS_4"/>
    <property type="match status" value="1"/>
</dbReference>
<dbReference type="Gene3D" id="3.30.565.10">
    <property type="entry name" value="Histidine kinase-like ATPase, C-terminal domain"/>
    <property type="match status" value="1"/>
</dbReference>
<evidence type="ECO:0000256" key="1">
    <source>
        <dbReference type="ARBA" id="ARBA00000085"/>
    </source>
</evidence>
<dbReference type="InterPro" id="IPR000014">
    <property type="entry name" value="PAS"/>
</dbReference>
<dbReference type="InterPro" id="IPR005467">
    <property type="entry name" value="His_kinase_dom"/>
</dbReference>
<feature type="transmembrane region" description="Helical" evidence="7">
    <location>
        <begin position="44"/>
        <end position="64"/>
    </location>
</feature>
<name>A0A5M6IEY9_9PROT</name>
<dbReference type="InterPro" id="IPR003661">
    <property type="entry name" value="HisK_dim/P_dom"/>
</dbReference>
<feature type="domain" description="PAC" evidence="10">
    <location>
        <begin position="427"/>
        <end position="479"/>
    </location>
</feature>
<evidence type="ECO:0000256" key="3">
    <source>
        <dbReference type="ARBA" id="ARBA00022553"/>
    </source>
</evidence>
<evidence type="ECO:0000256" key="7">
    <source>
        <dbReference type="SAM" id="Phobius"/>
    </source>
</evidence>
<protein>
    <recommendedName>
        <fullName evidence="2">histidine kinase</fullName>
        <ecNumber evidence="2">2.7.13.3</ecNumber>
    </recommendedName>
</protein>
<feature type="transmembrane region" description="Helical" evidence="7">
    <location>
        <begin position="141"/>
        <end position="162"/>
    </location>
</feature>
<evidence type="ECO:0000256" key="6">
    <source>
        <dbReference type="SAM" id="MobiDB-lite"/>
    </source>
</evidence>
<dbReference type="GO" id="GO:0000155">
    <property type="term" value="F:phosphorelay sensor kinase activity"/>
    <property type="evidence" value="ECO:0007669"/>
    <property type="project" value="InterPro"/>
</dbReference>
<dbReference type="SMART" id="SM00388">
    <property type="entry name" value="HisKA"/>
    <property type="match status" value="1"/>
</dbReference>
<dbReference type="Pfam" id="PF08447">
    <property type="entry name" value="PAS_3"/>
    <property type="match status" value="1"/>
</dbReference>
<dbReference type="SUPFAM" id="SSF55874">
    <property type="entry name" value="ATPase domain of HSP90 chaperone/DNA topoisomerase II/histidine kinase"/>
    <property type="match status" value="1"/>
</dbReference>
<evidence type="ECO:0000259" key="8">
    <source>
        <dbReference type="PROSITE" id="PS50109"/>
    </source>
</evidence>
<dbReference type="PRINTS" id="PR00344">
    <property type="entry name" value="BCTRLSENSOR"/>
</dbReference>
<feature type="domain" description="Histidine kinase" evidence="8">
    <location>
        <begin position="490"/>
        <end position="704"/>
    </location>
</feature>
<dbReference type="AlphaFoldDB" id="A0A5M6IEY9"/>
<dbReference type="CDD" id="cd00130">
    <property type="entry name" value="PAS"/>
    <property type="match status" value="2"/>
</dbReference>
<keyword evidence="7" id="KW-0812">Transmembrane</keyword>
<evidence type="ECO:0000259" key="10">
    <source>
        <dbReference type="PROSITE" id="PS50113"/>
    </source>
</evidence>
<dbReference type="InterPro" id="IPR013656">
    <property type="entry name" value="PAS_4"/>
</dbReference>
<dbReference type="Pfam" id="PF02518">
    <property type="entry name" value="HATPase_c"/>
    <property type="match status" value="1"/>
</dbReference>
<dbReference type="PANTHER" id="PTHR43304">
    <property type="entry name" value="PHYTOCHROME-LIKE PROTEIN CPH1"/>
    <property type="match status" value="1"/>
</dbReference>
<keyword evidence="7" id="KW-0472">Membrane</keyword>
<dbReference type="EC" id="2.7.13.3" evidence="2"/>
<dbReference type="SUPFAM" id="SSF47384">
    <property type="entry name" value="Homodimeric domain of signal transducing histidine kinase"/>
    <property type="match status" value="1"/>
</dbReference>
<dbReference type="NCBIfam" id="TIGR00229">
    <property type="entry name" value="sensory_box"/>
    <property type="match status" value="2"/>
</dbReference>
<dbReference type="InterPro" id="IPR036097">
    <property type="entry name" value="HisK_dim/P_sf"/>
</dbReference>
<feature type="domain" description="PAS" evidence="9">
    <location>
        <begin position="214"/>
        <end position="287"/>
    </location>
</feature>
<feature type="compositionally biased region" description="Low complexity" evidence="6">
    <location>
        <begin position="731"/>
        <end position="742"/>
    </location>
</feature>
<evidence type="ECO:0000313" key="12">
    <source>
        <dbReference type="Proteomes" id="UP000324065"/>
    </source>
</evidence>
<feature type="transmembrane region" description="Helical" evidence="7">
    <location>
        <begin position="108"/>
        <end position="129"/>
    </location>
</feature>
<evidence type="ECO:0000256" key="4">
    <source>
        <dbReference type="ARBA" id="ARBA00022679"/>
    </source>
</evidence>
<evidence type="ECO:0000259" key="9">
    <source>
        <dbReference type="PROSITE" id="PS50112"/>
    </source>
</evidence>
<dbReference type="Gene3D" id="1.10.287.130">
    <property type="match status" value="1"/>
</dbReference>
<evidence type="ECO:0000256" key="2">
    <source>
        <dbReference type="ARBA" id="ARBA00012438"/>
    </source>
</evidence>
<dbReference type="OrthoDB" id="7313492at2"/>
<dbReference type="InterPro" id="IPR001610">
    <property type="entry name" value="PAC"/>
</dbReference>
<gene>
    <name evidence="11" type="ORF">F1188_07765</name>
</gene>
<dbReference type="CDD" id="cd00082">
    <property type="entry name" value="HisKA"/>
    <property type="match status" value="1"/>
</dbReference>
<evidence type="ECO:0000313" key="11">
    <source>
        <dbReference type="EMBL" id="KAA5606305.1"/>
    </source>
</evidence>
<keyword evidence="5" id="KW-0418">Kinase</keyword>
<dbReference type="InterPro" id="IPR035965">
    <property type="entry name" value="PAS-like_dom_sf"/>
</dbReference>
<feature type="compositionally biased region" description="Pro residues" evidence="6">
    <location>
        <begin position="702"/>
        <end position="711"/>
    </location>
</feature>
<dbReference type="InterPro" id="IPR004358">
    <property type="entry name" value="Sig_transdc_His_kin-like_C"/>
</dbReference>
<dbReference type="InterPro" id="IPR003594">
    <property type="entry name" value="HATPase_dom"/>
</dbReference>
<dbReference type="PROSITE" id="PS50113">
    <property type="entry name" value="PAC"/>
    <property type="match status" value="2"/>
</dbReference>